<name>A0A6J6LKX3_9ZZZZ</name>
<reference evidence="2" key="1">
    <citation type="submission" date="2020-05" db="EMBL/GenBank/DDBJ databases">
        <authorList>
            <person name="Chiriac C."/>
            <person name="Salcher M."/>
            <person name="Ghai R."/>
            <person name="Kavagutti S V."/>
        </authorList>
    </citation>
    <scope>NUCLEOTIDE SEQUENCE</scope>
</reference>
<evidence type="ECO:0000313" key="2">
    <source>
        <dbReference type="EMBL" id="CAB4661045.1"/>
    </source>
</evidence>
<protein>
    <submittedName>
        <fullName evidence="2">Unannotated protein</fullName>
    </submittedName>
</protein>
<dbReference type="EMBL" id="CAEZWN010000113">
    <property type="protein sequence ID" value="CAB4661045.1"/>
    <property type="molecule type" value="Genomic_DNA"/>
</dbReference>
<gene>
    <name evidence="2" type="ORF">UFOPK2252_00944</name>
</gene>
<feature type="compositionally biased region" description="Polar residues" evidence="1">
    <location>
        <begin position="1"/>
        <end position="10"/>
    </location>
</feature>
<dbReference type="AlphaFoldDB" id="A0A6J6LKX3"/>
<feature type="region of interest" description="Disordered" evidence="1">
    <location>
        <begin position="1"/>
        <end position="36"/>
    </location>
</feature>
<evidence type="ECO:0000256" key="1">
    <source>
        <dbReference type="SAM" id="MobiDB-lite"/>
    </source>
</evidence>
<organism evidence="2">
    <name type="scientific">freshwater metagenome</name>
    <dbReference type="NCBI Taxonomy" id="449393"/>
    <lineage>
        <taxon>unclassified sequences</taxon>
        <taxon>metagenomes</taxon>
        <taxon>ecological metagenomes</taxon>
    </lineage>
</organism>
<sequence length="126" mass="13327">MINSSSTSSFVPIPEHSAQAPNGELNEKDLGSSSSKDISQSAHAICSLKLFSLSGEPAFKSTKSKITKPDASLNAVSIESVIRDLLSSFTESRSTTTSIVCFSCFFSFGTSAIACTFPSTLTRAYP</sequence>
<proteinExistence type="predicted"/>
<accession>A0A6J6LKX3</accession>